<dbReference type="Proteomes" id="UP000218113">
    <property type="component" value="Unassembled WGS sequence"/>
</dbReference>
<gene>
    <name evidence="1" type="ORF">COB67_10820</name>
</gene>
<organism evidence="1 2">
    <name type="scientific">SAR324 cluster bacterium</name>
    <dbReference type="NCBI Taxonomy" id="2024889"/>
    <lineage>
        <taxon>Bacteria</taxon>
        <taxon>Deltaproteobacteria</taxon>
        <taxon>SAR324 cluster</taxon>
    </lineage>
</organism>
<evidence type="ECO:0000313" key="2">
    <source>
        <dbReference type="Proteomes" id="UP000218113"/>
    </source>
</evidence>
<accession>A0A2A4SWQ4</accession>
<protein>
    <recommendedName>
        <fullName evidence="3">Phospholipid/glycerol acyltransferase domain-containing protein</fullName>
    </recommendedName>
</protein>
<dbReference type="EMBL" id="NVSR01000114">
    <property type="protein sequence ID" value="PCI25325.1"/>
    <property type="molecule type" value="Genomic_DNA"/>
</dbReference>
<proteinExistence type="predicted"/>
<reference evidence="2" key="1">
    <citation type="submission" date="2017-08" db="EMBL/GenBank/DDBJ databases">
        <title>A dynamic microbial community with high functional redundancy inhabits the cold, oxic subseafloor aquifer.</title>
        <authorList>
            <person name="Tully B.J."/>
            <person name="Wheat C.G."/>
            <person name="Glazer B.T."/>
            <person name="Huber J.A."/>
        </authorList>
    </citation>
    <scope>NUCLEOTIDE SEQUENCE [LARGE SCALE GENOMIC DNA]</scope>
</reference>
<comment type="caution">
    <text evidence="1">The sequence shown here is derived from an EMBL/GenBank/DDBJ whole genome shotgun (WGS) entry which is preliminary data.</text>
</comment>
<evidence type="ECO:0000313" key="1">
    <source>
        <dbReference type="EMBL" id="PCI25325.1"/>
    </source>
</evidence>
<evidence type="ECO:0008006" key="3">
    <source>
        <dbReference type="Google" id="ProtNLM"/>
    </source>
</evidence>
<name>A0A2A4SWQ4_9DELT</name>
<dbReference type="AlphaFoldDB" id="A0A2A4SWQ4"/>
<sequence length="297" mass="34379">MIFKALKKVQISFLRVTNLEPGKPTSEKVSASVISDSDGTRQQLEKLLISDSDYDGLSSLREVLGQHDQVVHFFNHVSMLSWIPAFTYYLNRISETGFGYRKWHLVYNPLFAKNPIMQRLIKLAGMNEHQSYGGLLRGIREKTITDLFVAPEGANCIFGKTEEIRPFITHMTLDLVLRTEMPLLLTVHQGSEAWSKSVKLSPRLLSLLELVDQKIWRSICFNKNKSLALLSNSPYLSWFHFPRRIASFRMKSELFPLDYAYYQSLSGNEIQEYLQEESEKIRQRMQAIYDGFDRTPL</sequence>